<dbReference type="GO" id="GO:0098703">
    <property type="term" value="P:calcium ion import across plasma membrane"/>
    <property type="evidence" value="ECO:0007669"/>
    <property type="project" value="InterPro"/>
</dbReference>
<dbReference type="Gene3D" id="1.10.2000.10">
    <property type="entry name" value="Frizzled cysteine-rich domain"/>
    <property type="match status" value="1"/>
</dbReference>
<keyword evidence="2" id="KW-0732">Signal</keyword>
<dbReference type="OrthoDB" id="5405745at2759"/>
<comment type="caution">
    <text evidence="3">The sequence shown here is derived from an EMBL/GenBank/DDBJ whole genome shotgun (WGS) entry which is preliminary data.</text>
</comment>
<dbReference type="AlphaFoldDB" id="A0A8H5G9Q8"/>
<dbReference type="GO" id="GO:0005262">
    <property type="term" value="F:calcium channel activity"/>
    <property type="evidence" value="ECO:0007669"/>
    <property type="project" value="InterPro"/>
</dbReference>
<name>A0A8H5G9Q8_9AGAR</name>
<evidence type="ECO:0000313" key="3">
    <source>
        <dbReference type="EMBL" id="KAF5360913.1"/>
    </source>
</evidence>
<feature type="compositionally biased region" description="Low complexity" evidence="1">
    <location>
        <begin position="178"/>
        <end position="187"/>
    </location>
</feature>
<feature type="chain" id="PRO_5034981035" evidence="2">
    <location>
        <begin position="20"/>
        <end position="487"/>
    </location>
</feature>
<protein>
    <submittedName>
        <fullName evidence="3">Uncharacterized protein</fullName>
    </submittedName>
</protein>
<dbReference type="PANTHER" id="PTHR39142:SF1">
    <property type="entry name" value="AEL197CP"/>
    <property type="match status" value="1"/>
</dbReference>
<organism evidence="3 4">
    <name type="scientific">Leucocoprinus leucothites</name>
    <dbReference type="NCBI Taxonomy" id="201217"/>
    <lineage>
        <taxon>Eukaryota</taxon>
        <taxon>Fungi</taxon>
        <taxon>Dikarya</taxon>
        <taxon>Basidiomycota</taxon>
        <taxon>Agaricomycotina</taxon>
        <taxon>Agaricomycetes</taxon>
        <taxon>Agaricomycetidae</taxon>
        <taxon>Agaricales</taxon>
        <taxon>Agaricineae</taxon>
        <taxon>Agaricaceae</taxon>
        <taxon>Leucocoprinus</taxon>
    </lineage>
</organism>
<keyword evidence="4" id="KW-1185">Reference proteome</keyword>
<dbReference type="InterPro" id="IPR024338">
    <property type="entry name" value="MID1/Yam8"/>
</dbReference>
<dbReference type="PANTHER" id="PTHR39142">
    <property type="entry name" value="MID1P"/>
    <property type="match status" value="1"/>
</dbReference>
<evidence type="ECO:0000313" key="4">
    <source>
        <dbReference type="Proteomes" id="UP000559027"/>
    </source>
</evidence>
<feature type="region of interest" description="Disordered" evidence="1">
    <location>
        <begin position="66"/>
        <end position="86"/>
    </location>
</feature>
<proteinExistence type="predicted"/>
<gene>
    <name evidence="3" type="ORF">D9756_004891</name>
</gene>
<reference evidence="3 4" key="1">
    <citation type="journal article" date="2020" name="ISME J.">
        <title>Uncovering the hidden diversity of litter-decomposition mechanisms in mushroom-forming fungi.</title>
        <authorList>
            <person name="Floudas D."/>
            <person name="Bentzer J."/>
            <person name="Ahren D."/>
            <person name="Johansson T."/>
            <person name="Persson P."/>
            <person name="Tunlid A."/>
        </authorList>
    </citation>
    <scope>NUCLEOTIDE SEQUENCE [LARGE SCALE GENOMIC DNA]</scope>
    <source>
        <strain evidence="3 4">CBS 146.42</strain>
    </source>
</reference>
<dbReference type="InterPro" id="IPR036790">
    <property type="entry name" value="Frizzled_dom_sf"/>
</dbReference>
<feature type="signal peptide" evidence="2">
    <location>
        <begin position="1"/>
        <end position="19"/>
    </location>
</feature>
<evidence type="ECO:0000256" key="1">
    <source>
        <dbReference type="SAM" id="MobiDB-lite"/>
    </source>
</evidence>
<dbReference type="EMBL" id="JAACJO010000003">
    <property type="protein sequence ID" value="KAF5360913.1"/>
    <property type="molecule type" value="Genomic_DNA"/>
</dbReference>
<feature type="region of interest" description="Disordered" evidence="1">
    <location>
        <begin position="167"/>
        <end position="187"/>
    </location>
</feature>
<dbReference type="Pfam" id="PF12929">
    <property type="entry name" value="Mid1"/>
    <property type="match status" value="1"/>
</dbReference>
<accession>A0A8H5G9Q8</accession>
<sequence>MLLPPPLLLLSLLTLSAYAQTRVPLKLNDITFSSSQTSFSIPPQTEGELTISVALCSRSSPRFFISNSTDSTTADDPDPDGGEGVHEISLQDGFGNWTSPFLDGGVLAVEGLPPGVSFEVGVSTGDPLHEILPDYPLFGDSTSNQAIIFSPILAPAPPLDSPTYPNYTFPPANPSPPSSSGSGSLPNATLILSRTADGPPLRTSCFLNSSGVSTTGTIVNSSLWLRDPKDGWRTEWSLSGLTPQTNYTAFVIQDAHKVSGPIYFVTKSASFSCTLVHALPFCPSTAYAVPLPPPPSSTNNFPIYDSSNVPAALFSQTVNTLTNFTISLSTFACGSDMYSFLVGCNDCQREYRKWLCAILFPRCSEPSQANPDFITPNPGSMGIVNAGSDPAQAVMSALLPVPSQSPTPSGDSPYIQDPHMRLLPCIELCNAVDRACPPFLQFRCPTSKFNGGASYGFGYIDGPDGSRSGGLVKSAQDQWGNVWCNAG</sequence>
<evidence type="ECO:0000256" key="2">
    <source>
        <dbReference type="SAM" id="SignalP"/>
    </source>
</evidence>
<dbReference type="Proteomes" id="UP000559027">
    <property type="component" value="Unassembled WGS sequence"/>
</dbReference>